<feature type="transmembrane region" description="Helical" evidence="7">
    <location>
        <begin position="223"/>
        <end position="245"/>
    </location>
</feature>
<evidence type="ECO:0000256" key="1">
    <source>
        <dbReference type="ARBA" id="ARBA00004651"/>
    </source>
</evidence>
<comment type="similarity">
    <text evidence="7">Belongs to the binding-protein-dependent transport system permease family.</text>
</comment>
<accession>A0A9D2D7W0</accession>
<evidence type="ECO:0000256" key="4">
    <source>
        <dbReference type="ARBA" id="ARBA00022692"/>
    </source>
</evidence>
<evidence type="ECO:0000313" key="10">
    <source>
        <dbReference type="Proteomes" id="UP000824025"/>
    </source>
</evidence>
<comment type="subcellular location">
    <subcellularLocation>
        <location evidence="1 7">Cell membrane</location>
        <topology evidence="1 7">Multi-pass membrane protein</topology>
    </subcellularLocation>
</comment>
<keyword evidence="2 7" id="KW-0813">Transport</keyword>
<evidence type="ECO:0000256" key="5">
    <source>
        <dbReference type="ARBA" id="ARBA00022989"/>
    </source>
</evidence>
<dbReference type="GO" id="GO:0005886">
    <property type="term" value="C:plasma membrane"/>
    <property type="evidence" value="ECO:0007669"/>
    <property type="project" value="UniProtKB-SubCell"/>
</dbReference>
<dbReference type="SUPFAM" id="SSF161098">
    <property type="entry name" value="MetI-like"/>
    <property type="match status" value="1"/>
</dbReference>
<dbReference type="Gene3D" id="1.10.3720.10">
    <property type="entry name" value="MetI-like"/>
    <property type="match status" value="1"/>
</dbReference>
<proteinExistence type="inferred from homology"/>
<evidence type="ECO:0000256" key="6">
    <source>
        <dbReference type="ARBA" id="ARBA00023136"/>
    </source>
</evidence>
<feature type="transmembrane region" description="Helical" evidence="7">
    <location>
        <begin position="112"/>
        <end position="135"/>
    </location>
</feature>
<keyword evidence="5 7" id="KW-1133">Transmembrane helix</keyword>
<dbReference type="PANTHER" id="PTHR43744:SF12">
    <property type="entry name" value="ABC TRANSPORTER PERMEASE PROTEIN MG189-RELATED"/>
    <property type="match status" value="1"/>
</dbReference>
<gene>
    <name evidence="9" type="ORF">H9726_06640</name>
</gene>
<keyword evidence="6 7" id="KW-0472">Membrane</keyword>
<sequence length="318" mass="35511">MEEKFVPAAEPAAVQPAPAAPLPVQPTGKKSGNFSVLMLIVGIILGIYVISLIIPFIWSLLTSLKGRYEFDDNIFGLPQTWTIENFVTVFNAFAVSVESGAGFRTVFLEEMFLYSILYAVGCAIAGTTTQMVVAYLCAKYRYKFSKVIYTIVIVVMVLPIVGSLPSELQMANRLGIYDTIWGMYIMKANFLGMYFLVFYANFKALSNEYADAARVDGAGNFRVMISIIFPLVRNTYFTIFLLNFIGFWNDYQTPLIYIPNWPTVAYGLYSTFQSTSGDLSNVPVKLAACLMMLIPILIIFLIFHNRLMGNITVGGLKE</sequence>
<protein>
    <submittedName>
        <fullName evidence="9">Carbohydrate ABC transporter permease</fullName>
    </submittedName>
</protein>
<evidence type="ECO:0000313" key="9">
    <source>
        <dbReference type="EMBL" id="HIZ10148.1"/>
    </source>
</evidence>
<feature type="transmembrane region" description="Helical" evidence="7">
    <location>
        <begin position="36"/>
        <end position="58"/>
    </location>
</feature>
<keyword evidence="4 7" id="KW-0812">Transmembrane</keyword>
<dbReference type="InterPro" id="IPR035906">
    <property type="entry name" value="MetI-like_sf"/>
</dbReference>
<dbReference type="Pfam" id="PF00528">
    <property type="entry name" value="BPD_transp_1"/>
    <property type="match status" value="1"/>
</dbReference>
<comment type="caution">
    <text evidence="9">The sequence shown here is derived from an EMBL/GenBank/DDBJ whole genome shotgun (WGS) entry which is preliminary data.</text>
</comment>
<dbReference type="AlphaFoldDB" id="A0A9D2D7W0"/>
<keyword evidence="3" id="KW-1003">Cell membrane</keyword>
<reference evidence="9" key="2">
    <citation type="submission" date="2021-04" db="EMBL/GenBank/DDBJ databases">
        <authorList>
            <person name="Gilroy R."/>
        </authorList>
    </citation>
    <scope>NUCLEOTIDE SEQUENCE</scope>
    <source>
        <strain evidence="9">CHK192-19661</strain>
    </source>
</reference>
<name>A0A9D2D7W0_9FIRM</name>
<evidence type="ECO:0000256" key="2">
    <source>
        <dbReference type="ARBA" id="ARBA00022448"/>
    </source>
</evidence>
<dbReference type="EMBL" id="DXCF01000034">
    <property type="protein sequence ID" value="HIZ10148.1"/>
    <property type="molecule type" value="Genomic_DNA"/>
</dbReference>
<feature type="transmembrane region" description="Helical" evidence="7">
    <location>
        <begin position="184"/>
        <end position="202"/>
    </location>
</feature>
<evidence type="ECO:0000256" key="7">
    <source>
        <dbReference type="RuleBase" id="RU363032"/>
    </source>
</evidence>
<dbReference type="GO" id="GO:0055085">
    <property type="term" value="P:transmembrane transport"/>
    <property type="evidence" value="ECO:0007669"/>
    <property type="project" value="InterPro"/>
</dbReference>
<feature type="domain" description="ABC transmembrane type-1" evidence="8">
    <location>
        <begin position="112"/>
        <end position="303"/>
    </location>
</feature>
<dbReference type="CDD" id="cd06261">
    <property type="entry name" value="TM_PBP2"/>
    <property type="match status" value="1"/>
</dbReference>
<organism evidence="9 10">
    <name type="scientific">Candidatus Borkfalkia avicola</name>
    <dbReference type="NCBI Taxonomy" id="2838503"/>
    <lineage>
        <taxon>Bacteria</taxon>
        <taxon>Bacillati</taxon>
        <taxon>Bacillota</taxon>
        <taxon>Clostridia</taxon>
        <taxon>Christensenellales</taxon>
        <taxon>Christensenellaceae</taxon>
        <taxon>Candidatus Borkfalkia</taxon>
    </lineage>
</organism>
<reference evidence="9" key="1">
    <citation type="journal article" date="2021" name="PeerJ">
        <title>Extensive microbial diversity within the chicken gut microbiome revealed by metagenomics and culture.</title>
        <authorList>
            <person name="Gilroy R."/>
            <person name="Ravi A."/>
            <person name="Getino M."/>
            <person name="Pursley I."/>
            <person name="Horton D.L."/>
            <person name="Alikhan N.F."/>
            <person name="Baker D."/>
            <person name="Gharbi K."/>
            <person name="Hall N."/>
            <person name="Watson M."/>
            <person name="Adriaenssens E.M."/>
            <person name="Foster-Nyarko E."/>
            <person name="Jarju S."/>
            <person name="Secka A."/>
            <person name="Antonio M."/>
            <person name="Oren A."/>
            <person name="Chaudhuri R.R."/>
            <person name="La Ragione R."/>
            <person name="Hildebrand F."/>
            <person name="Pallen M.J."/>
        </authorList>
    </citation>
    <scope>NUCLEOTIDE SEQUENCE</scope>
    <source>
        <strain evidence="9">CHK192-19661</strain>
    </source>
</reference>
<feature type="transmembrane region" description="Helical" evidence="7">
    <location>
        <begin position="147"/>
        <end position="164"/>
    </location>
</feature>
<dbReference type="PANTHER" id="PTHR43744">
    <property type="entry name" value="ABC TRANSPORTER PERMEASE PROTEIN MG189-RELATED-RELATED"/>
    <property type="match status" value="1"/>
</dbReference>
<evidence type="ECO:0000259" key="8">
    <source>
        <dbReference type="PROSITE" id="PS50928"/>
    </source>
</evidence>
<dbReference type="InterPro" id="IPR000515">
    <property type="entry name" value="MetI-like"/>
</dbReference>
<evidence type="ECO:0000256" key="3">
    <source>
        <dbReference type="ARBA" id="ARBA00022475"/>
    </source>
</evidence>
<dbReference type="Proteomes" id="UP000824025">
    <property type="component" value="Unassembled WGS sequence"/>
</dbReference>
<feature type="transmembrane region" description="Helical" evidence="7">
    <location>
        <begin position="282"/>
        <end position="303"/>
    </location>
</feature>
<dbReference type="PROSITE" id="PS50928">
    <property type="entry name" value="ABC_TM1"/>
    <property type="match status" value="1"/>
</dbReference>